<reference evidence="1 2" key="1">
    <citation type="submission" date="2022-07" db="EMBL/GenBank/DDBJ databases">
        <title>Methylomonas rivi sp. nov., Methylomonas rosea sp. nov., Methylomonas aureus sp. nov. and Methylomonas subterranea sp. nov., four novel methanotrophs isolated from a freshwater creek and the deep terrestrial subsurface.</title>
        <authorList>
            <person name="Abin C."/>
            <person name="Sankaranarayanan K."/>
            <person name="Garner C."/>
            <person name="Sindelar R."/>
            <person name="Kotary K."/>
            <person name="Garner R."/>
            <person name="Barclay S."/>
            <person name="Lawson P."/>
            <person name="Krumholz L."/>
        </authorList>
    </citation>
    <scope>NUCLEOTIDE SEQUENCE [LARGE SCALE GENOMIC DNA]</scope>
    <source>
        <strain evidence="1 2">SURF-1</strain>
    </source>
</reference>
<comment type="caution">
    <text evidence="1">The sequence shown here is derived from an EMBL/GenBank/DDBJ whole genome shotgun (WGS) entry which is preliminary data.</text>
</comment>
<name>A0ABT1UIY2_9GAMM</name>
<organism evidence="1 2">
    <name type="scientific">Methylomonas aurea</name>
    <dbReference type="NCBI Taxonomy" id="2952224"/>
    <lineage>
        <taxon>Bacteria</taxon>
        <taxon>Pseudomonadati</taxon>
        <taxon>Pseudomonadota</taxon>
        <taxon>Gammaproteobacteria</taxon>
        <taxon>Methylococcales</taxon>
        <taxon>Methylococcaceae</taxon>
        <taxon>Methylomonas</taxon>
    </lineage>
</organism>
<protein>
    <submittedName>
        <fullName evidence="1">Uncharacterized protein</fullName>
    </submittedName>
</protein>
<accession>A0ABT1UIY2</accession>
<dbReference type="Proteomes" id="UP001524569">
    <property type="component" value="Unassembled WGS sequence"/>
</dbReference>
<keyword evidence="2" id="KW-1185">Reference proteome</keyword>
<evidence type="ECO:0000313" key="1">
    <source>
        <dbReference type="EMBL" id="MCQ8182199.1"/>
    </source>
</evidence>
<proteinExistence type="predicted"/>
<dbReference type="RefSeq" id="WP_256611490.1">
    <property type="nucleotide sequence ID" value="NZ_JANIBM010000017.1"/>
</dbReference>
<gene>
    <name evidence="1" type="ORF">NP603_13840</name>
</gene>
<dbReference type="EMBL" id="JANIBM010000017">
    <property type="protein sequence ID" value="MCQ8182199.1"/>
    <property type="molecule type" value="Genomic_DNA"/>
</dbReference>
<evidence type="ECO:0000313" key="2">
    <source>
        <dbReference type="Proteomes" id="UP001524569"/>
    </source>
</evidence>
<sequence>MCIKDPPTFGPGPLTLENAEEWLSWLEDVATIVRDSSYAARVIQLALFAELVKKGIIDGERFIVDLTTLLPRMEHEGYRLALRHGIDDLAEQLALLKHDGSGRERPH</sequence>